<dbReference type="CDD" id="cd00082">
    <property type="entry name" value="HisKA"/>
    <property type="match status" value="1"/>
</dbReference>
<dbReference type="PROSITE" id="PS50109">
    <property type="entry name" value="HIS_KIN"/>
    <property type="match status" value="1"/>
</dbReference>
<evidence type="ECO:0000256" key="4">
    <source>
        <dbReference type="ARBA" id="ARBA00022553"/>
    </source>
</evidence>
<dbReference type="CDD" id="cd00075">
    <property type="entry name" value="HATPase"/>
    <property type="match status" value="1"/>
</dbReference>
<evidence type="ECO:0000313" key="10">
    <source>
        <dbReference type="Proteomes" id="UP000284841"/>
    </source>
</evidence>
<dbReference type="PRINTS" id="PR00344">
    <property type="entry name" value="BCTRLSENSOR"/>
</dbReference>
<keyword evidence="10" id="KW-1185">Reference proteome</keyword>
<keyword evidence="6 9" id="KW-0418">Kinase</keyword>
<dbReference type="AlphaFoldDB" id="A0A415E314"/>
<evidence type="ECO:0000256" key="6">
    <source>
        <dbReference type="ARBA" id="ARBA00022777"/>
    </source>
</evidence>
<dbReference type="EMBL" id="QRMS01000002">
    <property type="protein sequence ID" value="RHJ88010.1"/>
    <property type="molecule type" value="Genomic_DNA"/>
</dbReference>
<dbReference type="InterPro" id="IPR050351">
    <property type="entry name" value="BphY/WalK/GraS-like"/>
</dbReference>
<evidence type="ECO:0000259" key="8">
    <source>
        <dbReference type="PROSITE" id="PS50109"/>
    </source>
</evidence>
<dbReference type="SMART" id="SM00388">
    <property type="entry name" value="HisKA"/>
    <property type="match status" value="1"/>
</dbReference>
<keyword evidence="5" id="KW-0808">Transferase</keyword>
<sequence>MFSVWVMSSESREEMFRRKREMEALSLVLEKLINDEPIDSMQGDKDTLPSKIRHQMIRLSDKMRGNEEQLIKDRDEIKGLISEIAHQLRNPLANMEGYLQLLEEGAGSRERESAYIDAIAVSERRIRFLTESFIKMARLESKVIQIKKESADLKKTLLRSILQVQGAAVEKKIDIRLQMDENLRIPHDANWLSEAVFNLLDNSIKYSSSSSYVDMKAEVNEMFAEISVTDSGMGIEQGEENLIFQRFYRGKKVTSQEGFGLGLYLAREIVLQHQGFMKVTRLKEGMKISIFLPA</sequence>
<dbReference type="InterPro" id="IPR004358">
    <property type="entry name" value="Sig_transdc_His_kin-like_C"/>
</dbReference>
<dbReference type="SMART" id="SM00387">
    <property type="entry name" value="HATPase_c"/>
    <property type="match status" value="1"/>
</dbReference>
<evidence type="ECO:0000256" key="7">
    <source>
        <dbReference type="ARBA" id="ARBA00023012"/>
    </source>
</evidence>
<dbReference type="SUPFAM" id="SSF55874">
    <property type="entry name" value="ATPase domain of HSP90 chaperone/DNA topoisomerase II/histidine kinase"/>
    <property type="match status" value="1"/>
</dbReference>
<dbReference type="GO" id="GO:0000155">
    <property type="term" value="F:phosphorelay sensor kinase activity"/>
    <property type="evidence" value="ECO:0007669"/>
    <property type="project" value="InterPro"/>
</dbReference>
<dbReference type="STRING" id="1776384.GCA_900086585_03563"/>
<dbReference type="GO" id="GO:0005886">
    <property type="term" value="C:plasma membrane"/>
    <property type="evidence" value="ECO:0007669"/>
    <property type="project" value="TreeGrafter"/>
</dbReference>
<keyword evidence="7" id="KW-0902">Two-component regulatory system</keyword>
<dbReference type="PANTHER" id="PTHR45453:SF1">
    <property type="entry name" value="PHOSPHATE REGULON SENSOR PROTEIN PHOR"/>
    <property type="match status" value="1"/>
</dbReference>
<dbReference type="GO" id="GO:0004721">
    <property type="term" value="F:phosphoprotein phosphatase activity"/>
    <property type="evidence" value="ECO:0007669"/>
    <property type="project" value="TreeGrafter"/>
</dbReference>
<dbReference type="InterPro" id="IPR036097">
    <property type="entry name" value="HisK_dim/P_sf"/>
</dbReference>
<dbReference type="Pfam" id="PF00512">
    <property type="entry name" value="HisKA"/>
    <property type="match status" value="1"/>
</dbReference>
<feature type="domain" description="Histidine kinase" evidence="8">
    <location>
        <begin position="83"/>
        <end position="294"/>
    </location>
</feature>
<dbReference type="InterPro" id="IPR036890">
    <property type="entry name" value="HATPase_C_sf"/>
</dbReference>
<dbReference type="Pfam" id="PF02518">
    <property type="entry name" value="HATPase_c"/>
    <property type="match status" value="1"/>
</dbReference>
<dbReference type="Gene3D" id="1.10.287.130">
    <property type="match status" value="1"/>
</dbReference>
<dbReference type="Gene3D" id="3.30.565.10">
    <property type="entry name" value="Histidine kinase-like ATPase, C-terminal domain"/>
    <property type="match status" value="1"/>
</dbReference>
<evidence type="ECO:0000256" key="1">
    <source>
        <dbReference type="ARBA" id="ARBA00000085"/>
    </source>
</evidence>
<protein>
    <recommendedName>
        <fullName evidence="3">histidine kinase</fullName>
        <ecNumber evidence="3">2.7.13.3</ecNumber>
    </recommendedName>
</protein>
<dbReference type="InterPro" id="IPR003661">
    <property type="entry name" value="HisK_dim/P_dom"/>
</dbReference>
<accession>A0A415E314</accession>
<dbReference type="InterPro" id="IPR003594">
    <property type="entry name" value="HATPase_dom"/>
</dbReference>
<comment type="caution">
    <text evidence="9">The sequence shown here is derived from an EMBL/GenBank/DDBJ whole genome shotgun (WGS) entry which is preliminary data.</text>
</comment>
<dbReference type="PANTHER" id="PTHR45453">
    <property type="entry name" value="PHOSPHATE REGULON SENSOR PROTEIN PHOR"/>
    <property type="match status" value="1"/>
</dbReference>
<reference evidence="9 10" key="1">
    <citation type="submission" date="2018-08" db="EMBL/GenBank/DDBJ databases">
        <title>A genome reference for cultivated species of the human gut microbiota.</title>
        <authorList>
            <person name="Zou Y."/>
            <person name="Xue W."/>
            <person name="Luo G."/>
        </authorList>
    </citation>
    <scope>NUCLEOTIDE SEQUENCE [LARGE SCALE GENOMIC DNA]</scope>
    <source>
        <strain evidence="9 10">AM07-24</strain>
    </source>
</reference>
<dbReference type="SUPFAM" id="SSF47384">
    <property type="entry name" value="Homodimeric domain of signal transducing histidine kinase"/>
    <property type="match status" value="1"/>
</dbReference>
<evidence type="ECO:0000256" key="3">
    <source>
        <dbReference type="ARBA" id="ARBA00012438"/>
    </source>
</evidence>
<dbReference type="Proteomes" id="UP000284841">
    <property type="component" value="Unassembled WGS sequence"/>
</dbReference>
<gene>
    <name evidence="9" type="ORF">DW099_06205</name>
</gene>
<proteinExistence type="predicted"/>
<evidence type="ECO:0000256" key="2">
    <source>
        <dbReference type="ARBA" id="ARBA00004370"/>
    </source>
</evidence>
<evidence type="ECO:0000313" key="9">
    <source>
        <dbReference type="EMBL" id="RHJ88010.1"/>
    </source>
</evidence>
<comment type="subcellular location">
    <subcellularLocation>
        <location evidence="2">Membrane</location>
    </subcellularLocation>
</comment>
<dbReference type="GO" id="GO:0016036">
    <property type="term" value="P:cellular response to phosphate starvation"/>
    <property type="evidence" value="ECO:0007669"/>
    <property type="project" value="TreeGrafter"/>
</dbReference>
<keyword evidence="4" id="KW-0597">Phosphoprotein</keyword>
<evidence type="ECO:0000256" key="5">
    <source>
        <dbReference type="ARBA" id="ARBA00022679"/>
    </source>
</evidence>
<comment type="catalytic activity">
    <reaction evidence="1">
        <text>ATP + protein L-histidine = ADP + protein N-phospho-L-histidine.</text>
        <dbReference type="EC" id="2.7.13.3"/>
    </reaction>
</comment>
<dbReference type="InterPro" id="IPR005467">
    <property type="entry name" value="His_kinase_dom"/>
</dbReference>
<organism evidence="9 10">
    <name type="scientific">Emergencia timonensis</name>
    <dbReference type="NCBI Taxonomy" id="1776384"/>
    <lineage>
        <taxon>Bacteria</taxon>
        <taxon>Bacillati</taxon>
        <taxon>Bacillota</taxon>
        <taxon>Clostridia</taxon>
        <taxon>Peptostreptococcales</taxon>
        <taxon>Anaerovoracaceae</taxon>
        <taxon>Emergencia</taxon>
    </lineage>
</organism>
<dbReference type="OrthoDB" id="9773956at2"/>
<name>A0A415E314_9FIRM</name>
<dbReference type="EC" id="2.7.13.3" evidence="3"/>